<dbReference type="GeneID" id="105270990"/>
<evidence type="ECO:0000256" key="3">
    <source>
        <dbReference type="ARBA" id="ARBA00022448"/>
    </source>
</evidence>
<evidence type="ECO:0000256" key="6">
    <source>
        <dbReference type="ARBA" id="ARBA00023136"/>
    </source>
</evidence>
<dbReference type="OrthoDB" id="3222at2759"/>
<dbReference type="KEGG" id="fas:105270990"/>
<evidence type="ECO:0000313" key="10">
    <source>
        <dbReference type="Proteomes" id="UP000694866"/>
    </source>
</evidence>
<keyword evidence="4 7" id="KW-0812">Transmembrane</keyword>
<keyword evidence="5 8" id="KW-1133">Transmembrane helix</keyword>
<dbReference type="Pfam" id="PF00230">
    <property type="entry name" value="MIP"/>
    <property type="match status" value="1"/>
</dbReference>
<gene>
    <name evidence="9" type="primary">AAEL003512_1</name>
    <name evidence="11" type="synonym">LOC105270990</name>
    <name evidence="9" type="ORF">g.10952</name>
</gene>
<dbReference type="PRINTS" id="PR00783">
    <property type="entry name" value="MINTRINSICP"/>
</dbReference>
<dbReference type="PANTHER" id="PTHR19139:SF270">
    <property type="entry name" value="ENTOMOGLYCEROPORIN 1-RELATED"/>
    <property type="match status" value="1"/>
</dbReference>
<dbReference type="RefSeq" id="XP_011310562.1">
    <property type="nucleotide sequence ID" value="XM_011312260.1"/>
</dbReference>
<evidence type="ECO:0000313" key="11">
    <source>
        <dbReference type="RefSeq" id="XP_011310562.1"/>
    </source>
</evidence>
<comment type="similarity">
    <text evidence="2 7">Belongs to the MIP/aquaporin (TC 1.A.8) family.</text>
</comment>
<dbReference type="InterPro" id="IPR023271">
    <property type="entry name" value="Aquaporin-like"/>
</dbReference>
<dbReference type="SUPFAM" id="SSF81338">
    <property type="entry name" value="Aquaporin-like"/>
    <property type="match status" value="1"/>
</dbReference>
<dbReference type="InterPro" id="IPR000425">
    <property type="entry name" value="MIP"/>
</dbReference>
<dbReference type="InterPro" id="IPR022357">
    <property type="entry name" value="MIP_CS"/>
</dbReference>
<protein>
    <submittedName>
        <fullName evidence="9">AAEL003512_1 protein</fullName>
    </submittedName>
    <submittedName>
        <fullName evidence="11">Aquaporin AQPAe.a isoform X1</fullName>
    </submittedName>
</protein>
<dbReference type="AlphaFoldDB" id="A0A0C9PL54"/>
<evidence type="ECO:0000256" key="8">
    <source>
        <dbReference type="SAM" id="Phobius"/>
    </source>
</evidence>
<dbReference type="EMBL" id="GBYB01001733">
    <property type="protein sequence ID" value="JAG71500.1"/>
    <property type="molecule type" value="Transcribed_RNA"/>
</dbReference>
<keyword evidence="3 7" id="KW-0813">Transport</keyword>
<keyword evidence="10" id="KW-1185">Reference proteome</keyword>
<name>A0A0C9PL54_9HYME</name>
<feature type="transmembrane region" description="Helical" evidence="8">
    <location>
        <begin position="59"/>
        <end position="77"/>
    </location>
</feature>
<reference evidence="11" key="2">
    <citation type="submission" date="2025-04" db="UniProtKB">
        <authorList>
            <consortium name="RefSeq"/>
        </authorList>
    </citation>
    <scope>IDENTIFICATION</scope>
    <source>
        <strain evidence="11">USDA-PBARC FA_bdor</strain>
        <tissue evidence="11">Whole organism</tissue>
    </source>
</reference>
<evidence type="ECO:0000256" key="2">
    <source>
        <dbReference type="ARBA" id="ARBA00006175"/>
    </source>
</evidence>
<feature type="transmembrane region" description="Helical" evidence="8">
    <location>
        <begin position="98"/>
        <end position="119"/>
    </location>
</feature>
<comment type="subcellular location">
    <subcellularLocation>
        <location evidence="1">Membrane</location>
        <topology evidence="1">Multi-pass membrane protein</topology>
    </subcellularLocation>
</comment>
<accession>A0A0C9PL54</accession>
<dbReference type="PANTHER" id="PTHR19139">
    <property type="entry name" value="AQUAPORIN TRANSPORTER"/>
    <property type="match status" value="1"/>
</dbReference>
<evidence type="ECO:0000256" key="4">
    <source>
        <dbReference type="ARBA" id="ARBA00022692"/>
    </source>
</evidence>
<dbReference type="Gene3D" id="1.20.1080.10">
    <property type="entry name" value="Glycerol uptake facilitator protein"/>
    <property type="match status" value="1"/>
</dbReference>
<feature type="transmembrane region" description="Helical" evidence="8">
    <location>
        <begin position="225"/>
        <end position="245"/>
    </location>
</feature>
<reference evidence="9" key="1">
    <citation type="submission" date="2015-01" db="EMBL/GenBank/DDBJ databases">
        <title>Transcriptome Assembly of Fopius arisanus.</title>
        <authorList>
            <person name="Geib S."/>
        </authorList>
    </citation>
    <scope>NUCLEOTIDE SEQUENCE</scope>
</reference>
<keyword evidence="6 8" id="KW-0472">Membrane</keyword>
<proteinExistence type="inferred from homology"/>
<sequence>MSDPGAKSKIREFLRQDDDAWRLLQCAAAEVLGSAFLVFLLCGGIVGSTKAGVPLHLQVILNVGLAIMLVIQTFGHISGAHVNPAITVGSVILGTKTLVQAGTYIIAQYVGSILGFGLLKLVTPANMLRYSPKAPEADFCINALSDGVSVTRGLFLEFLATMILLIVAGAFWDQRNHNNTDSVPLKFGLCVCCLAFVFGPWTSCGMNPARSFAPAVWNGVWKDQWLFWLGPYTGAIAGASLYRVVFGVKKEMTYDIPEAIALNHIDGEKSENV</sequence>
<evidence type="ECO:0000313" key="9">
    <source>
        <dbReference type="EMBL" id="JAG71500.1"/>
    </source>
</evidence>
<accession>A0A9R1TJ51</accession>
<dbReference type="PROSITE" id="PS00221">
    <property type="entry name" value="MIP"/>
    <property type="match status" value="1"/>
</dbReference>
<feature type="transmembrane region" description="Helical" evidence="8">
    <location>
        <begin position="21"/>
        <end position="47"/>
    </location>
</feature>
<dbReference type="Proteomes" id="UP000694866">
    <property type="component" value="Unplaced"/>
</dbReference>
<feature type="transmembrane region" description="Helical" evidence="8">
    <location>
        <begin position="184"/>
        <end position="202"/>
    </location>
</feature>
<dbReference type="GO" id="GO:0015267">
    <property type="term" value="F:channel activity"/>
    <property type="evidence" value="ECO:0007669"/>
    <property type="project" value="InterPro"/>
</dbReference>
<evidence type="ECO:0000256" key="5">
    <source>
        <dbReference type="ARBA" id="ARBA00022989"/>
    </source>
</evidence>
<dbReference type="InterPro" id="IPR034294">
    <property type="entry name" value="Aquaporin_transptr"/>
</dbReference>
<dbReference type="GO" id="GO:0005886">
    <property type="term" value="C:plasma membrane"/>
    <property type="evidence" value="ECO:0007669"/>
    <property type="project" value="TreeGrafter"/>
</dbReference>
<organism evidence="9">
    <name type="scientific">Fopius arisanus</name>
    <dbReference type="NCBI Taxonomy" id="64838"/>
    <lineage>
        <taxon>Eukaryota</taxon>
        <taxon>Metazoa</taxon>
        <taxon>Ecdysozoa</taxon>
        <taxon>Arthropoda</taxon>
        <taxon>Hexapoda</taxon>
        <taxon>Insecta</taxon>
        <taxon>Pterygota</taxon>
        <taxon>Neoptera</taxon>
        <taxon>Endopterygota</taxon>
        <taxon>Hymenoptera</taxon>
        <taxon>Apocrita</taxon>
        <taxon>Ichneumonoidea</taxon>
        <taxon>Braconidae</taxon>
        <taxon>Opiinae</taxon>
        <taxon>Fopius</taxon>
    </lineage>
</organism>
<feature type="transmembrane region" description="Helical" evidence="8">
    <location>
        <begin position="154"/>
        <end position="172"/>
    </location>
</feature>
<evidence type="ECO:0000256" key="1">
    <source>
        <dbReference type="ARBA" id="ARBA00004141"/>
    </source>
</evidence>
<evidence type="ECO:0000256" key="7">
    <source>
        <dbReference type="RuleBase" id="RU000477"/>
    </source>
</evidence>